<sequence length="154" mass="17335">MLLSGLAGWTRTELIWQSARIIQNIKQQTRIVRNFSCTCERKQCSLHINSAQLMRIRVVSCSPKKCICSITLRCAALIFSYNQQDATIPYTSTNKAKTKTIAKYSKPNRAFPNQKFETPCQACKSELPCAQFVNATACGSGHCQFQDLQYKSLA</sequence>
<evidence type="ECO:0000313" key="1">
    <source>
        <dbReference type="EMBL" id="EST48002.1"/>
    </source>
</evidence>
<proteinExistence type="predicted"/>
<protein>
    <submittedName>
        <fullName evidence="1">Uncharacterized protein</fullName>
    </submittedName>
</protein>
<accession>V6LTM6</accession>
<dbReference type="EMBL" id="KI546014">
    <property type="protein sequence ID" value="EST48002.1"/>
    <property type="molecule type" value="Genomic_DNA"/>
</dbReference>
<name>V6LTM6_9EUKA</name>
<dbReference type="AlphaFoldDB" id="V6LTM6"/>
<organism evidence="1">
    <name type="scientific">Spironucleus salmonicida</name>
    <dbReference type="NCBI Taxonomy" id="348837"/>
    <lineage>
        <taxon>Eukaryota</taxon>
        <taxon>Metamonada</taxon>
        <taxon>Diplomonadida</taxon>
        <taxon>Hexamitidae</taxon>
        <taxon>Hexamitinae</taxon>
        <taxon>Spironucleus</taxon>
    </lineage>
</organism>
<gene>
    <name evidence="1" type="ORF">SS50377_11921</name>
</gene>
<reference evidence="1" key="1">
    <citation type="journal article" date="2014" name="PLoS Genet.">
        <title>The Genome of Spironucleus salmonicida Highlights a Fish Pathogen Adapted to Fluctuating Environments.</title>
        <authorList>
            <person name="Xu F."/>
            <person name="Jerlstrom-Hultqvist J."/>
            <person name="Einarsson E."/>
            <person name="Astvaldsson A."/>
            <person name="Svard S.G."/>
            <person name="Andersson J.O."/>
        </authorList>
    </citation>
    <scope>NUCLEOTIDE SEQUENCE</scope>
</reference>